<evidence type="ECO:0000313" key="5">
    <source>
        <dbReference type="Proteomes" id="UP000604046"/>
    </source>
</evidence>
<dbReference type="Proteomes" id="UP000604046">
    <property type="component" value="Unassembled WGS sequence"/>
</dbReference>
<keyword evidence="5" id="KW-1185">Reference proteome</keyword>
<dbReference type="SUPFAM" id="SSF57850">
    <property type="entry name" value="RING/U-box"/>
    <property type="match status" value="1"/>
</dbReference>
<dbReference type="GO" id="GO:0008270">
    <property type="term" value="F:zinc ion binding"/>
    <property type="evidence" value="ECO:0007669"/>
    <property type="project" value="UniProtKB-KW"/>
</dbReference>
<comment type="caution">
    <text evidence="4">The sequence shown here is derived from an EMBL/GenBank/DDBJ whole genome shotgun (WGS) entry which is preliminary data.</text>
</comment>
<dbReference type="InterPro" id="IPR013083">
    <property type="entry name" value="Znf_RING/FYVE/PHD"/>
</dbReference>
<name>A0A812HZR6_9DINO</name>
<evidence type="ECO:0000256" key="1">
    <source>
        <dbReference type="PROSITE-ProRule" id="PRU00175"/>
    </source>
</evidence>
<feature type="region of interest" description="Disordered" evidence="2">
    <location>
        <begin position="130"/>
        <end position="177"/>
    </location>
</feature>
<sequence length="299" mass="32252">MPPNKYHSPTNEEDTVALVSHSRKHGVNLQAVKEVTSGSVSTREVHLLTANVTSWRREVATWLFEQAAKTGYQLFAGQGQGTGALEDLASWSKVILRQGNRVTTALGDVEIIAADNSTGRAALRLLQQEGDGEGTAPNPAADAAPVPPSTTGPSISSLAPGATTPDEEPTATLTPEQIQRIHTNRAAALATRAERQSQRMLSMTSPGVVLSKTSPPVALGNLFLAPETDVHKECICCRQRLLPLEQMVRLVCLHEVHAQCFYTWQEAEESRETGRVRCPECNIVLHHTGAGSEDTPVSR</sequence>
<proteinExistence type="predicted"/>
<dbReference type="EMBL" id="CAJNDS010000120">
    <property type="protein sequence ID" value="CAE6965552.1"/>
    <property type="molecule type" value="Genomic_DNA"/>
</dbReference>
<dbReference type="InterPro" id="IPR001841">
    <property type="entry name" value="Znf_RING"/>
</dbReference>
<dbReference type="AlphaFoldDB" id="A0A812HZR6"/>
<keyword evidence="1" id="KW-0862">Zinc</keyword>
<keyword evidence="1" id="KW-0479">Metal-binding</keyword>
<dbReference type="PROSITE" id="PS50089">
    <property type="entry name" value="ZF_RING_2"/>
    <property type="match status" value="1"/>
</dbReference>
<feature type="domain" description="RING-type" evidence="3">
    <location>
        <begin position="234"/>
        <end position="282"/>
    </location>
</feature>
<organism evidence="4 5">
    <name type="scientific">Symbiodinium natans</name>
    <dbReference type="NCBI Taxonomy" id="878477"/>
    <lineage>
        <taxon>Eukaryota</taxon>
        <taxon>Sar</taxon>
        <taxon>Alveolata</taxon>
        <taxon>Dinophyceae</taxon>
        <taxon>Suessiales</taxon>
        <taxon>Symbiodiniaceae</taxon>
        <taxon>Symbiodinium</taxon>
    </lineage>
</organism>
<reference evidence="4" key="1">
    <citation type="submission" date="2021-02" db="EMBL/GenBank/DDBJ databases">
        <authorList>
            <person name="Dougan E. K."/>
            <person name="Rhodes N."/>
            <person name="Thang M."/>
            <person name="Chan C."/>
        </authorList>
    </citation>
    <scope>NUCLEOTIDE SEQUENCE</scope>
</reference>
<keyword evidence="1" id="KW-0863">Zinc-finger</keyword>
<gene>
    <name evidence="4" type="ORF">SNAT2548_LOCUS2156</name>
</gene>
<evidence type="ECO:0000256" key="2">
    <source>
        <dbReference type="SAM" id="MobiDB-lite"/>
    </source>
</evidence>
<protein>
    <recommendedName>
        <fullName evidence="3">RING-type domain-containing protein</fullName>
    </recommendedName>
</protein>
<evidence type="ECO:0000313" key="4">
    <source>
        <dbReference type="EMBL" id="CAE6965552.1"/>
    </source>
</evidence>
<dbReference type="Gene3D" id="3.30.40.10">
    <property type="entry name" value="Zinc/RING finger domain, C3HC4 (zinc finger)"/>
    <property type="match status" value="1"/>
</dbReference>
<evidence type="ECO:0000259" key="3">
    <source>
        <dbReference type="PROSITE" id="PS50089"/>
    </source>
</evidence>
<accession>A0A812HZR6</accession>
<dbReference type="CDD" id="cd16448">
    <property type="entry name" value="RING-H2"/>
    <property type="match status" value="1"/>
</dbReference>